<dbReference type="RefSeq" id="WP_145260837.1">
    <property type="nucleotide sequence ID" value="NZ_CP036316.1"/>
</dbReference>
<dbReference type="InterPro" id="IPR011444">
    <property type="entry name" value="DUF1549"/>
</dbReference>
<evidence type="ECO:0008006" key="6">
    <source>
        <dbReference type="Google" id="ProtNLM"/>
    </source>
</evidence>
<dbReference type="PANTHER" id="PTHR35889">
    <property type="entry name" value="CYCLOINULO-OLIGOSACCHARIDE FRUCTANOTRANSFERASE-RELATED"/>
    <property type="match status" value="1"/>
</dbReference>
<accession>A0A517T6M2</accession>
<dbReference type="Proteomes" id="UP000319976">
    <property type="component" value="Chromosome"/>
</dbReference>
<dbReference type="EMBL" id="CP036316">
    <property type="protein sequence ID" value="QDT64019.1"/>
    <property type="molecule type" value="Genomic_DNA"/>
</dbReference>
<protein>
    <recommendedName>
        <fullName evidence="6">DUF1549 domain-containing protein</fullName>
    </recommendedName>
</protein>
<dbReference type="PANTHER" id="PTHR35889:SF3">
    <property type="entry name" value="F-BOX DOMAIN-CONTAINING PROTEIN"/>
    <property type="match status" value="1"/>
</dbReference>
<reference evidence="4 5" key="1">
    <citation type="submission" date="2019-02" db="EMBL/GenBank/DDBJ databases">
        <title>Deep-cultivation of Planctomycetes and their phenomic and genomic characterization uncovers novel biology.</title>
        <authorList>
            <person name="Wiegand S."/>
            <person name="Jogler M."/>
            <person name="Boedeker C."/>
            <person name="Pinto D."/>
            <person name="Vollmers J."/>
            <person name="Rivas-Marin E."/>
            <person name="Kohn T."/>
            <person name="Peeters S.H."/>
            <person name="Heuer A."/>
            <person name="Rast P."/>
            <person name="Oberbeckmann S."/>
            <person name="Bunk B."/>
            <person name="Jeske O."/>
            <person name="Meyerdierks A."/>
            <person name="Storesund J.E."/>
            <person name="Kallscheuer N."/>
            <person name="Luecker S."/>
            <person name="Lage O.M."/>
            <person name="Pohl T."/>
            <person name="Merkel B.J."/>
            <person name="Hornburger P."/>
            <person name="Mueller R.-W."/>
            <person name="Bruemmer F."/>
            <person name="Labrenz M."/>
            <person name="Spormann A.M."/>
            <person name="Op den Camp H."/>
            <person name="Overmann J."/>
            <person name="Amann R."/>
            <person name="Jetten M.S.M."/>
            <person name="Mascher T."/>
            <person name="Medema M.H."/>
            <person name="Devos D.P."/>
            <person name="Kaster A.-K."/>
            <person name="Ovreas L."/>
            <person name="Rohde M."/>
            <person name="Galperin M.Y."/>
            <person name="Jogler C."/>
        </authorList>
    </citation>
    <scope>NUCLEOTIDE SEQUENCE [LARGE SCALE GENOMIC DNA]</scope>
    <source>
        <strain evidence="4 5">V22</strain>
    </source>
</reference>
<evidence type="ECO:0000259" key="2">
    <source>
        <dbReference type="Pfam" id="PF07583"/>
    </source>
</evidence>
<dbReference type="OrthoDB" id="289126at2"/>
<proteinExistence type="predicted"/>
<evidence type="ECO:0000313" key="5">
    <source>
        <dbReference type="Proteomes" id="UP000319976"/>
    </source>
</evidence>
<gene>
    <name evidence="4" type="ORF">V22_12490</name>
</gene>
<feature type="compositionally biased region" description="Polar residues" evidence="1">
    <location>
        <begin position="438"/>
        <end position="457"/>
    </location>
</feature>
<evidence type="ECO:0000256" key="1">
    <source>
        <dbReference type="SAM" id="MobiDB-lite"/>
    </source>
</evidence>
<dbReference type="Pfam" id="PF07583">
    <property type="entry name" value="PSCyt2"/>
    <property type="match status" value="1"/>
</dbReference>
<organism evidence="4 5">
    <name type="scientific">Calycomorphotria hydatis</name>
    <dbReference type="NCBI Taxonomy" id="2528027"/>
    <lineage>
        <taxon>Bacteria</taxon>
        <taxon>Pseudomonadati</taxon>
        <taxon>Planctomycetota</taxon>
        <taxon>Planctomycetia</taxon>
        <taxon>Planctomycetales</taxon>
        <taxon>Planctomycetaceae</taxon>
        <taxon>Calycomorphotria</taxon>
    </lineage>
</organism>
<feature type="domain" description="DUF1553" evidence="3">
    <location>
        <begin position="299"/>
        <end position="570"/>
    </location>
</feature>
<feature type="domain" description="DUF1549" evidence="2">
    <location>
        <begin position="53"/>
        <end position="239"/>
    </location>
</feature>
<dbReference type="KEGG" id="chya:V22_12490"/>
<sequence>MTRTPLNQHSSRFQGILRLGFLCLLLVASATFTQGGVAVGQVIRGSDEEIVAEINRLIAQSWTDNEVQPSRKADDGEWLRRVCLDIVGHIPPADVVNAFLSDRDPSKRVTMVNYLVEDPAYVRNWTTIWTNLCIGQSTPRRTSRLGMKRFFEDAFSNNRPWDEVVYDLINAKGHFETNGEVNFLLAQMTMRDDEVQATAKTAKLFLGMQLQCTQCHNHPFNDWKQDQFWQFNSFFKQARRRDVRKEDPETGRMVDDYSELIARDFSGPVYFEERSGLMQVAFPTYFGKEVDPGEETDRRQLLAGLMIADDSEPYVARAFVNRMWSHFFGYGFTRPVDDMGPHNPPSHPLLLDMLTEQFVNSGYDVKRLIRWIASSEPYQLSSQINTNNEYDNPAAGETPLFSHMYVKRMTAEQLYDSLIVATNAHMAGKKVEWGQAGSANRNSLAGSTNKNGSANKNASMADKDKMMMEKEMMEDPEEAERLRQRWLQQFVVAFGTDENDESTTFNGTIPQALMMMNGELIRNAVSAKEGSFLHRVLTEERSDTAAIKRIYLAALARPANAAEQRTARRLFAASATPLEGYQDLFWALLNSNEFIFIK</sequence>
<dbReference type="Pfam" id="PF07587">
    <property type="entry name" value="PSD1"/>
    <property type="match status" value="1"/>
</dbReference>
<feature type="region of interest" description="Disordered" evidence="1">
    <location>
        <begin position="438"/>
        <end position="463"/>
    </location>
</feature>
<evidence type="ECO:0000259" key="3">
    <source>
        <dbReference type="Pfam" id="PF07587"/>
    </source>
</evidence>
<name>A0A517T6M2_9PLAN</name>
<dbReference type="InterPro" id="IPR022655">
    <property type="entry name" value="DUF1553"/>
</dbReference>
<dbReference type="AlphaFoldDB" id="A0A517T6M2"/>
<evidence type="ECO:0000313" key="4">
    <source>
        <dbReference type="EMBL" id="QDT64019.1"/>
    </source>
</evidence>
<keyword evidence="5" id="KW-1185">Reference proteome</keyword>